<evidence type="ECO:0000313" key="6">
    <source>
        <dbReference type="Proteomes" id="UP000176902"/>
    </source>
</evidence>
<dbReference type="InterPro" id="IPR052913">
    <property type="entry name" value="Glycopeptide_resist_protein"/>
</dbReference>
<evidence type="ECO:0000256" key="2">
    <source>
        <dbReference type="SAM" id="Phobius"/>
    </source>
</evidence>
<evidence type="ECO:0000256" key="1">
    <source>
        <dbReference type="ARBA" id="ARBA00022729"/>
    </source>
</evidence>
<dbReference type="Pfam" id="PF07501">
    <property type="entry name" value="G5"/>
    <property type="match status" value="1"/>
</dbReference>
<dbReference type="Proteomes" id="UP000176902">
    <property type="component" value="Unassembled WGS sequence"/>
</dbReference>
<comment type="caution">
    <text evidence="5">The sequence shown here is derived from an EMBL/GenBank/DDBJ whole genome shotgun (WGS) entry which is preliminary data.</text>
</comment>
<evidence type="ECO:0000259" key="3">
    <source>
        <dbReference type="Pfam" id="PF07501"/>
    </source>
</evidence>
<protein>
    <recommendedName>
        <fullName evidence="7">Peptidoglycan binding domain-containing protein</fullName>
    </recommendedName>
</protein>
<evidence type="ECO:0000259" key="4">
    <source>
        <dbReference type="Pfam" id="PF12229"/>
    </source>
</evidence>
<feature type="domain" description="G5" evidence="3">
    <location>
        <begin position="518"/>
        <end position="584"/>
    </location>
</feature>
<feature type="transmembrane region" description="Helical" evidence="2">
    <location>
        <begin position="12"/>
        <end position="35"/>
    </location>
</feature>
<evidence type="ECO:0008006" key="7">
    <source>
        <dbReference type="Google" id="ProtNLM"/>
    </source>
</evidence>
<dbReference type="STRING" id="1797768.A3C59_01625"/>
<feature type="domain" description="YoaR-like putative peptidoglycan binding" evidence="4">
    <location>
        <begin position="215"/>
        <end position="329"/>
    </location>
</feature>
<dbReference type="InterPro" id="IPR007391">
    <property type="entry name" value="Vancomycin_resist_VanW"/>
</dbReference>
<reference evidence="5 6" key="1">
    <citation type="journal article" date="2016" name="Nat. Commun.">
        <title>Thousands of microbial genomes shed light on interconnected biogeochemical processes in an aquifer system.</title>
        <authorList>
            <person name="Anantharaman K."/>
            <person name="Brown C.T."/>
            <person name="Hug L.A."/>
            <person name="Sharon I."/>
            <person name="Castelle C.J."/>
            <person name="Probst A.J."/>
            <person name="Thomas B.C."/>
            <person name="Singh A."/>
            <person name="Wilkins M.J."/>
            <person name="Karaoz U."/>
            <person name="Brodie E.L."/>
            <person name="Williams K.H."/>
            <person name="Hubbard S.S."/>
            <person name="Banfield J.F."/>
        </authorList>
    </citation>
    <scope>NUCLEOTIDE SEQUENCE [LARGE SCALE GENOMIC DNA]</scope>
</reference>
<organism evidence="5 6">
    <name type="scientific">Candidatus Daviesbacteria bacterium RIFCSPHIGHO2_02_FULL_36_13</name>
    <dbReference type="NCBI Taxonomy" id="1797768"/>
    <lineage>
        <taxon>Bacteria</taxon>
        <taxon>Candidatus Daviesiibacteriota</taxon>
    </lineage>
</organism>
<keyword evidence="2" id="KW-1133">Transmembrane helix</keyword>
<dbReference type="Pfam" id="PF04294">
    <property type="entry name" value="VanW"/>
    <property type="match status" value="1"/>
</dbReference>
<dbReference type="AlphaFoldDB" id="A0A1F5JT27"/>
<evidence type="ECO:0000313" key="5">
    <source>
        <dbReference type="EMBL" id="OGE31772.1"/>
    </source>
</evidence>
<dbReference type="EMBL" id="MFCV01000033">
    <property type="protein sequence ID" value="OGE31772.1"/>
    <property type="molecule type" value="Genomic_DNA"/>
</dbReference>
<dbReference type="InterPro" id="IPR038054">
    <property type="entry name" value="LD_TPept-like_central_sf"/>
</dbReference>
<dbReference type="PANTHER" id="PTHR35788:SF1">
    <property type="entry name" value="EXPORTED PROTEIN"/>
    <property type="match status" value="1"/>
</dbReference>
<gene>
    <name evidence="5" type="ORF">A3C59_01625</name>
</gene>
<dbReference type="InterPro" id="IPR011098">
    <property type="entry name" value="G5_dom"/>
</dbReference>
<keyword evidence="2" id="KW-0472">Membrane</keyword>
<dbReference type="PANTHER" id="PTHR35788">
    <property type="entry name" value="EXPORTED PROTEIN-RELATED"/>
    <property type="match status" value="1"/>
</dbReference>
<proteinExistence type="predicted"/>
<keyword evidence="2" id="KW-0812">Transmembrane</keyword>
<dbReference type="SUPFAM" id="SSF143985">
    <property type="entry name" value="L,D-transpeptidase pre-catalytic domain-like"/>
    <property type="match status" value="1"/>
</dbReference>
<dbReference type="Gene3D" id="3.10.20.800">
    <property type="match status" value="1"/>
</dbReference>
<keyword evidence="1" id="KW-0732">Signal</keyword>
<dbReference type="Pfam" id="PF12229">
    <property type="entry name" value="PG_binding_4"/>
    <property type="match status" value="1"/>
</dbReference>
<accession>A0A1F5JT27</accession>
<dbReference type="InterPro" id="IPR022029">
    <property type="entry name" value="YoaR-like_PG-bd"/>
</dbReference>
<name>A0A1F5JT27_9BACT</name>
<sequence length="584" mass="64590">MSKRKIKFHFPKIPTLPIILTIILFTLTIVTYQVVMRDKYYPLTFIGDTNVSFLSKGQAVRKFQSSFDERSKEKLQFAYAQGSFEVDISTSSASLDYSSFDKAFNNGRAGSFFNNLTQQLQALISTFKISPSINFSLDNQLDPIGKAVEQPYTNAQLIYNEITTPEGSPSANIQIKEGSDGIGLDKDRLTEIISQFLLTGRFANLLPIKTVPPKVTTEHVKLAKLTLEKTIEEPINLNFEDSSWTIDAKQLLTLFDLTEGTSLLDKEKTNSYIENIAGAINQEVQEGLFEFNPISKRVSSFKPSQVGRKLDEEKTFQLVTQSLSSNSKNIDLPVEVVNPKIQTSDVNSLGINELIGQGISHFRGSIPNRIYNIGLTASKINGVLIPPGEIFSFNRTVGDITEATGFKKAYVIKEGRTVLDDGGGVCQDSTTLFRAVLNAGLPVIKRTAHAYRVGYYEQGFPPGLDATVYYPSVDFQFKNDTGSHILIQAYTAGTTLYVDLYGTSDGRIASLSKPVVTNITPAPPELRQDDPTLPKGVVKQVDWAASGAKVSFNRTVTRNGEIIAKETWNSSYKPWQAVYLIGTQ</sequence>